<reference evidence="2" key="1">
    <citation type="submission" date="2019-01" db="EMBL/GenBank/DDBJ databases">
        <title>Draft genome sequences of three monokaryotic isolates of the white-rot basidiomycete fungus Dichomitus squalens.</title>
        <authorList>
            <consortium name="DOE Joint Genome Institute"/>
            <person name="Lopez S.C."/>
            <person name="Andreopoulos B."/>
            <person name="Pangilinan J."/>
            <person name="Lipzen A."/>
            <person name="Riley R."/>
            <person name="Ahrendt S."/>
            <person name="Ng V."/>
            <person name="Barry K."/>
            <person name="Daum C."/>
            <person name="Grigoriev I.V."/>
            <person name="Hilden K.S."/>
            <person name="Makela M.R."/>
            <person name="de Vries R.P."/>
        </authorList>
    </citation>
    <scope>NUCLEOTIDE SEQUENCE [LARGE SCALE GENOMIC DNA]</scope>
    <source>
        <strain evidence="2">OM18370.1</strain>
    </source>
</reference>
<evidence type="ECO:0000256" key="1">
    <source>
        <dbReference type="SAM" id="MobiDB-lite"/>
    </source>
</evidence>
<proteinExistence type="predicted"/>
<sequence length="88" mass="9124">MPIMRSARRRLGGQPSAAPLTTPGVASDSVPVRPRARPLLSGACGISCAFIFIASGDRVSRTYALALIAARSCRESGTVYISSGSATR</sequence>
<dbReference type="EMBL" id="ML143394">
    <property type="protein sequence ID" value="TBU32594.1"/>
    <property type="molecule type" value="Genomic_DNA"/>
</dbReference>
<accession>A0A4Q9MWX6</accession>
<dbReference type="AlphaFoldDB" id="A0A4Q9MWX6"/>
<evidence type="ECO:0000313" key="2">
    <source>
        <dbReference type="EMBL" id="TBU32594.1"/>
    </source>
</evidence>
<name>A0A4Q9MWX6_9APHY</name>
<dbReference type="Proteomes" id="UP000292957">
    <property type="component" value="Unassembled WGS sequence"/>
</dbReference>
<organism evidence="2">
    <name type="scientific">Dichomitus squalens</name>
    <dbReference type="NCBI Taxonomy" id="114155"/>
    <lineage>
        <taxon>Eukaryota</taxon>
        <taxon>Fungi</taxon>
        <taxon>Dikarya</taxon>
        <taxon>Basidiomycota</taxon>
        <taxon>Agaricomycotina</taxon>
        <taxon>Agaricomycetes</taxon>
        <taxon>Polyporales</taxon>
        <taxon>Polyporaceae</taxon>
        <taxon>Dichomitus</taxon>
    </lineage>
</organism>
<feature type="compositionally biased region" description="Basic residues" evidence="1">
    <location>
        <begin position="1"/>
        <end position="11"/>
    </location>
</feature>
<gene>
    <name evidence="2" type="ORF">BD311DRAFT_750310</name>
</gene>
<feature type="region of interest" description="Disordered" evidence="1">
    <location>
        <begin position="1"/>
        <end position="31"/>
    </location>
</feature>
<protein>
    <submittedName>
        <fullName evidence="2">Uncharacterized protein</fullName>
    </submittedName>
</protein>